<sequence length="465" mass="53514">MSLINWEALCQPIACGGLGLRRVHDFNVAFILKIGFSLLTDFDALWVRLLREKYRVTTSCPESITRVSCTSLWRALSSYWSELCAGIAWSIGNGSIIRPLDDVWVPSLGPDSFFPEPSLSDLLDSEGNWDRGKLAEYFTIDALPHILSIKSPDPTDIDDFIIWRWNPKHVFKTKSAYFRLASSSWDFTNPCWADIWKTRVPQRLRLFLWIAFRDRLMTNLERCRRSVGHHPYCTTCDTHDESTLHILRDCKFAREVWLYFLPGVYSPIFFTESLQAWLLSNIHCHALASEYSIPWSTIFISILWQLWKARNEHVFNSIPQSPIDVWHKGIFWARCYMESFLPPLIRPPDSRSLQWLGPEPVKLIKADNAYMSPISLVRAIATLRRKAWGTEITWIPRTSNLPADMLAKSVDPKKAGAFEDLAVEVHRGLEPRCMIGSFSDAGIGREVKTASLCEFLELILEHHLP</sequence>
<dbReference type="PANTHER" id="PTHR33116:SF78">
    <property type="entry name" value="OS12G0587133 PROTEIN"/>
    <property type="match status" value="1"/>
</dbReference>
<dbReference type="PANTHER" id="PTHR33116">
    <property type="entry name" value="REVERSE TRANSCRIPTASE ZINC-BINDING DOMAIN-CONTAINING PROTEIN-RELATED-RELATED"/>
    <property type="match status" value="1"/>
</dbReference>
<keyword evidence="3" id="KW-1185">Reference proteome</keyword>
<dbReference type="Proteomes" id="UP001472677">
    <property type="component" value="Unassembled WGS sequence"/>
</dbReference>
<comment type="caution">
    <text evidence="2">The sequence shown here is derived from an EMBL/GenBank/DDBJ whole genome shotgun (WGS) entry which is preliminary data.</text>
</comment>
<dbReference type="EMBL" id="JBBPBM010000329">
    <property type="protein sequence ID" value="KAK8497118.1"/>
    <property type="molecule type" value="Genomic_DNA"/>
</dbReference>
<evidence type="ECO:0000259" key="1">
    <source>
        <dbReference type="Pfam" id="PF13966"/>
    </source>
</evidence>
<accession>A0ABR2ASR1</accession>
<gene>
    <name evidence="2" type="ORF">V6N12_019276</name>
</gene>
<name>A0ABR2ASR1_9ROSI</name>
<dbReference type="InterPro" id="IPR026960">
    <property type="entry name" value="RVT-Znf"/>
</dbReference>
<proteinExistence type="predicted"/>
<evidence type="ECO:0000313" key="2">
    <source>
        <dbReference type="EMBL" id="KAK8497118.1"/>
    </source>
</evidence>
<dbReference type="Pfam" id="PF13966">
    <property type="entry name" value="zf-RVT"/>
    <property type="match status" value="1"/>
</dbReference>
<evidence type="ECO:0000313" key="3">
    <source>
        <dbReference type="Proteomes" id="UP001472677"/>
    </source>
</evidence>
<organism evidence="2 3">
    <name type="scientific">Hibiscus sabdariffa</name>
    <name type="common">roselle</name>
    <dbReference type="NCBI Taxonomy" id="183260"/>
    <lineage>
        <taxon>Eukaryota</taxon>
        <taxon>Viridiplantae</taxon>
        <taxon>Streptophyta</taxon>
        <taxon>Embryophyta</taxon>
        <taxon>Tracheophyta</taxon>
        <taxon>Spermatophyta</taxon>
        <taxon>Magnoliopsida</taxon>
        <taxon>eudicotyledons</taxon>
        <taxon>Gunneridae</taxon>
        <taxon>Pentapetalae</taxon>
        <taxon>rosids</taxon>
        <taxon>malvids</taxon>
        <taxon>Malvales</taxon>
        <taxon>Malvaceae</taxon>
        <taxon>Malvoideae</taxon>
        <taxon>Hibiscus</taxon>
    </lineage>
</organism>
<feature type="domain" description="Reverse transcriptase zinc-binding" evidence="1">
    <location>
        <begin position="171"/>
        <end position="257"/>
    </location>
</feature>
<protein>
    <recommendedName>
        <fullName evidence="1">Reverse transcriptase zinc-binding domain-containing protein</fullName>
    </recommendedName>
</protein>
<reference evidence="2 3" key="1">
    <citation type="journal article" date="2024" name="G3 (Bethesda)">
        <title>Genome assembly of Hibiscus sabdariffa L. provides insights into metabolisms of medicinal natural products.</title>
        <authorList>
            <person name="Kim T."/>
        </authorList>
    </citation>
    <scope>NUCLEOTIDE SEQUENCE [LARGE SCALE GENOMIC DNA]</scope>
    <source>
        <strain evidence="2">TK-2024</strain>
        <tissue evidence="2">Old leaves</tissue>
    </source>
</reference>